<proteinExistence type="predicted"/>
<evidence type="ECO:0000256" key="1">
    <source>
        <dbReference type="SAM" id="MobiDB-lite"/>
    </source>
</evidence>
<dbReference type="AlphaFoldDB" id="A0ABD2J241"/>
<accession>A0ABD2J241</accession>
<dbReference type="EMBL" id="JBICBT010001106">
    <property type="protein sequence ID" value="KAL3082538.1"/>
    <property type="molecule type" value="Genomic_DNA"/>
</dbReference>
<evidence type="ECO:0000313" key="3">
    <source>
        <dbReference type="Proteomes" id="UP001620626"/>
    </source>
</evidence>
<evidence type="ECO:0000313" key="2">
    <source>
        <dbReference type="EMBL" id="KAL3082538.1"/>
    </source>
</evidence>
<keyword evidence="3" id="KW-1185">Reference proteome</keyword>
<reference evidence="2 3" key="1">
    <citation type="submission" date="2024-10" db="EMBL/GenBank/DDBJ databases">
        <authorList>
            <person name="Kim D."/>
        </authorList>
    </citation>
    <scope>NUCLEOTIDE SEQUENCE [LARGE SCALE GENOMIC DNA]</scope>
    <source>
        <strain evidence="2">BH-2024</strain>
    </source>
</reference>
<sequence length="227" mass="25899">MCVIYEKTVPTREIKINLEEMYINNEIEMKNIRENIGNGECFAVPILKSIKTVEQIECVFGIFVKPLMESDNAFWANGAGAGEAADDDGPFEDQLLDFRVDDIRTMYRTSRMALHTPNLSHRYTVKLGKIDPPGLFLNRRVFVEPTKNGSGGGARNYHALLYAVASKNRRHFDYASLFYEKIFVGYAPFVKIKSGQMEEGEASTKEEAEQRQNQAKITNLTYDHNQR</sequence>
<comment type="caution">
    <text evidence="2">The sequence shown here is derived from an EMBL/GenBank/DDBJ whole genome shotgun (WGS) entry which is preliminary data.</text>
</comment>
<gene>
    <name evidence="2" type="ORF">niasHT_030552</name>
</gene>
<feature type="region of interest" description="Disordered" evidence="1">
    <location>
        <begin position="197"/>
        <end position="227"/>
    </location>
</feature>
<dbReference type="Proteomes" id="UP001620626">
    <property type="component" value="Unassembled WGS sequence"/>
</dbReference>
<name>A0ABD2J241_9BILA</name>
<feature type="compositionally biased region" description="Polar residues" evidence="1">
    <location>
        <begin position="211"/>
        <end position="227"/>
    </location>
</feature>
<organism evidence="2 3">
    <name type="scientific">Heterodera trifolii</name>
    <dbReference type="NCBI Taxonomy" id="157864"/>
    <lineage>
        <taxon>Eukaryota</taxon>
        <taxon>Metazoa</taxon>
        <taxon>Ecdysozoa</taxon>
        <taxon>Nematoda</taxon>
        <taxon>Chromadorea</taxon>
        <taxon>Rhabditida</taxon>
        <taxon>Tylenchina</taxon>
        <taxon>Tylenchomorpha</taxon>
        <taxon>Tylenchoidea</taxon>
        <taxon>Heteroderidae</taxon>
        <taxon>Heteroderinae</taxon>
        <taxon>Heterodera</taxon>
    </lineage>
</organism>
<protein>
    <submittedName>
        <fullName evidence="2">Uncharacterized protein</fullName>
    </submittedName>
</protein>